<accession>A0A395HWR7</accession>
<evidence type="ECO:0000256" key="4">
    <source>
        <dbReference type="ARBA" id="ARBA00023002"/>
    </source>
</evidence>
<keyword evidence="2" id="KW-0285">Flavoprotein</keyword>
<dbReference type="EMBL" id="KZ824286">
    <property type="protein sequence ID" value="RAL11863.1"/>
    <property type="molecule type" value="Genomic_DNA"/>
</dbReference>
<evidence type="ECO:0000256" key="3">
    <source>
        <dbReference type="ARBA" id="ARBA00022827"/>
    </source>
</evidence>
<keyword evidence="4" id="KW-0560">Oxidoreductase</keyword>
<evidence type="ECO:0000256" key="1">
    <source>
        <dbReference type="ARBA" id="ARBA00009183"/>
    </source>
</evidence>
<dbReference type="VEuPathDB" id="FungiDB:BO97DRAFT_369714"/>
<dbReference type="Pfam" id="PF00743">
    <property type="entry name" value="FMO-like"/>
    <property type="match status" value="1"/>
</dbReference>
<proteinExistence type="inferred from homology"/>
<keyword evidence="6" id="KW-1185">Reference proteome</keyword>
<dbReference type="GO" id="GO:0004499">
    <property type="term" value="F:N,N-dimethylaniline monooxygenase activity"/>
    <property type="evidence" value="ECO:0007669"/>
    <property type="project" value="InterPro"/>
</dbReference>
<dbReference type="OrthoDB" id="2915840at2759"/>
<dbReference type="PANTHER" id="PTHR23023">
    <property type="entry name" value="DIMETHYLANILINE MONOOXYGENASE"/>
    <property type="match status" value="1"/>
</dbReference>
<dbReference type="GO" id="GO:0050661">
    <property type="term" value="F:NADP binding"/>
    <property type="evidence" value="ECO:0007669"/>
    <property type="project" value="InterPro"/>
</dbReference>
<evidence type="ECO:0000313" key="6">
    <source>
        <dbReference type="Proteomes" id="UP000248961"/>
    </source>
</evidence>
<sequence>METVDVTIIGAGWSGLVALKTYHQVHPDASIVLLEGADSVGGVWAQHRLYEGLKSNNMRGTYEFSDFPLDDSFGVAPGEHLPGTVIQRYLASYVKHFGLGPYIRLRRRVRIIQHEPDTTWTLTVDHLDDEDKSTSALHTRKLIMATGMTSQAYLPTFRGQESFTPPLLHIKDLRHHQAQIFAPPPSKETLKEQSIVIFGATKSAWDAIYAASTTTPYRVDWIIRSTGHGPTWMAPAYVTPLKIWLEKLVTTRLLTWFSPCIWGSADGCSTTRRLLHGTWLGRKIVDGFWWVLRNDVLTLNNYAGHPETKKLMPWISPFWIASGLSILNFPTDFFELVRSGRVRVHVDELAGLRGDTVELGSGTVIENVRALLCATGWKAKPEVQFVPAELEQELGLPEARDCVAPEVVRLADQEIRRRFPRLQRPPRMVEGYKPLAKDAPAAASHPLRLTRFMVPVDAQLAKERSIAWIGMTMTINTPMVAQTQALWVTAWMSNKLAVKSAEKCPDHARALLLKHQPDADPDLVWETTLHTQFGVHRYPGGFGRRNPDFVFDALPYIDLLLRDLGLDYRRKGGRLRWLEPYGVEDYCGLVEEWMVD</sequence>
<comment type="similarity">
    <text evidence="1">Belongs to the FMO family.</text>
</comment>
<organism evidence="5 6">
    <name type="scientific">Aspergillus homomorphus (strain CBS 101889)</name>
    <dbReference type="NCBI Taxonomy" id="1450537"/>
    <lineage>
        <taxon>Eukaryota</taxon>
        <taxon>Fungi</taxon>
        <taxon>Dikarya</taxon>
        <taxon>Ascomycota</taxon>
        <taxon>Pezizomycotina</taxon>
        <taxon>Eurotiomycetes</taxon>
        <taxon>Eurotiomycetidae</taxon>
        <taxon>Eurotiales</taxon>
        <taxon>Aspergillaceae</taxon>
        <taxon>Aspergillus</taxon>
        <taxon>Aspergillus subgen. Circumdati</taxon>
    </lineage>
</organism>
<dbReference type="FunFam" id="3.50.50.60:FF:000258">
    <property type="entry name" value="Flavin-binding monooxygenase-like protein (AFU_orthologue AFUA_6G01900)"/>
    <property type="match status" value="1"/>
</dbReference>
<dbReference type="InterPro" id="IPR020946">
    <property type="entry name" value="Flavin_mOase-like"/>
</dbReference>
<protein>
    <submittedName>
        <fullName evidence="5">FAD/NAD(P)-binding domain-containing protein</fullName>
    </submittedName>
</protein>
<dbReference type="Gene3D" id="3.50.50.60">
    <property type="entry name" value="FAD/NAD(P)-binding domain"/>
    <property type="match status" value="1"/>
</dbReference>
<keyword evidence="3" id="KW-0274">FAD</keyword>
<gene>
    <name evidence="5" type="ORF">BO97DRAFT_369714</name>
</gene>
<evidence type="ECO:0000256" key="2">
    <source>
        <dbReference type="ARBA" id="ARBA00022630"/>
    </source>
</evidence>
<dbReference type="GeneID" id="37197033"/>
<dbReference type="STRING" id="1450537.A0A395HWR7"/>
<reference evidence="5 6" key="1">
    <citation type="submission" date="2018-02" db="EMBL/GenBank/DDBJ databases">
        <title>The genomes of Aspergillus section Nigri reveals drivers in fungal speciation.</title>
        <authorList>
            <consortium name="DOE Joint Genome Institute"/>
            <person name="Vesth T.C."/>
            <person name="Nybo J."/>
            <person name="Theobald S."/>
            <person name="Brandl J."/>
            <person name="Frisvad J.C."/>
            <person name="Nielsen K.F."/>
            <person name="Lyhne E.K."/>
            <person name="Kogle M.E."/>
            <person name="Kuo A."/>
            <person name="Riley R."/>
            <person name="Clum A."/>
            <person name="Nolan M."/>
            <person name="Lipzen A."/>
            <person name="Salamov A."/>
            <person name="Henrissat B."/>
            <person name="Wiebenga A."/>
            <person name="De vries R.P."/>
            <person name="Grigoriev I.V."/>
            <person name="Mortensen U.H."/>
            <person name="Andersen M.R."/>
            <person name="Baker S.E."/>
        </authorList>
    </citation>
    <scope>NUCLEOTIDE SEQUENCE [LARGE SCALE GENOMIC DNA]</scope>
    <source>
        <strain evidence="5 6">CBS 101889</strain>
    </source>
</reference>
<dbReference type="InterPro" id="IPR050346">
    <property type="entry name" value="FMO-like"/>
</dbReference>
<dbReference type="AlphaFoldDB" id="A0A395HWR7"/>
<dbReference type="RefSeq" id="XP_025551017.1">
    <property type="nucleotide sequence ID" value="XM_025692744.1"/>
</dbReference>
<dbReference type="SUPFAM" id="SSF51905">
    <property type="entry name" value="FAD/NAD(P)-binding domain"/>
    <property type="match status" value="1"/>
</dbReference>
<evidence type="ECO:0000313" key="5">
    <source>
        <dbReference type="EMBL" id="RAL11863.1"/>
    </source>
</evidence>
<dbReference type="GO" id="GO:0050660">
    <property type="term" value="F:flavin adenine dinucleotide binding"/>
    <property type="evidence" value="ECO:0007669"/>
    <property type="project" value="InterPro"/>
</dbReference>
<name>A0A395HWR7_ASPHC</name>
<dbReference type="InterPro" id="IPR036188">
    <property type="entry name" value="FAD/NAD-bd_sf"/>
</dbReference>
<dbReference type="Proteomes" id="UP000248961">
    <property type="component" value="Unassembled WGS sequence"/>
</dbReference>